<name>A0A7W9E879_9CAUL</name>
<organism evidence="2 3">
    <name type="scientific">Brevundimonas halotolerans</name>
    <dbReference type="NCBI Taxonomy" id="69670"/>
    <lineage>
        <taxon>Bacteria</taxon>
        <taxon>Pseudomonadati</taxon>
        <taxon>Pseudomonadota</taxon>
        <taxon>Alphaproteobacteria</taxon>
        <taxon>Caulobacterales</taxon>
        <taxon>Caulobacteraceae</taxon>
        <taxon>Brevundimonas</taxon>
    </lineage>
</organism>
<sequence>MSIERRLEPRSAIEGRALIVAPAVEHTCRLIDQSRSGLRIRLDRSVSLPREGFIVDLPTGIATPVQIVWQKGMEAGLKRTGEGATLRGLVPSRLIAVRDAWQRAGGR</sequence>
<evidence type="ECO:0000313" key="3">
    <source>
        <dbReference type="Proteomes" id="UP000548978"/>
    </source>
</evidence>
<dbReference type="Proteomes" id="UP000548978">
    <property type="component" value="Unassembled WGS sequence"/>
</dbReference>
<evidence type="ECO:0000313" key="2">
    <source>
        <dbReference type="EMBL" id="MBB5660714.1"/>
    </source>
</evidence>
<reference evidence="2 3" key="1">
    <citation type="submission" date="2020-08" db="EMBL/GenBank/DDBJ databases">
        <title>Genomic Encyclopedia of Type Strains, Phase IV (KMG-IV): sequencing the most valuable type-strain genomes for metagenomic binning, comparative biology and taxonomic classification.</title>
        <authorList>
            <person name="Goeker M."/>
        </authorList>
    </citation>
    <scope>NUCLEOTIDE SEQUENCE [LARGE SCALE GENOMIC DNA]</scope>
    <source>
        <strain evidence="2 3">DSM 24448</strain>
    </source>
</reference>
<keyword evidence="3" id="KW-1185">Reference proteome</keyword>
<dbReference type="OrthoDB" id="7204725at2"/>
<proteinExistence type="predicted"/>
<dbReference type="GO" id="GO:0035438">
    <property type="term" value="F:cyclic-di-GMP binding"/>
    <property type="evidence" value="ECO:0007669"/>
    <property type="project" value="InterPro"/>
</dbReference>
<dbReference type="RefSeq" id="WP_123287971.1">
    <property type="nucleotide sequence ID" value="NZ_JACIJB010000005.1"/>
</dbReference>
<dbReference type="Pfam" id="PF07238">
    <property type="entry name" value="PilZ"/>
    <property type="match status" value="1"/>
</dbReference>
<dbReference type="SUPFAM" id="SSF141371">
    <property type="entry name" value="PilZ domain-like"/>
    <property type="match status" value="1"/>
</dbReference>
<dbReference type="InterPro" id="IPR009875">
    <property type="entry name" value="PilZ_domain"/>
</dbReference>
<feature type="domain" description="PilZ" evidence="1">
    <location>
        <begin position="4"/>
        <end position="78"/>
    </location>
</feature>
<accession>A0A7W9E879</accession>
<evidence type="ECO:0000259" key="1">
    <source>
        <dbReference type="Pfam" id="PF07238"/>
    </source>
</evidence>
<dbReference type="AlphaFoldDB" id="A0A7W9E879"/>
<gene>
    <name evidence="2" type="ORF">FHS65_001465</name>
</gene>
<comment type="caution">
    <text evidence="2">The sequence shown here is derived from an EMBL/GenBank/DDBJ whole genome shotgun (WGS) entry which is preliminary data.</text>
</comment>
<dbReference type="EMBL" id="JACIJB010000005">
    <property type="protein sequence ID" value="MBB5660714.1"/>
    <property type="molecule type" value="Genomic_DNA"/>
</dbReference>
<protein>
    <recommendedName>
        <fullName evidence="1">PilZ domain-containing protein</fullName>
    </recommendedName>
</protein>